<evidence type="ECO:0000259" key="11">
    <source>
        <dbReference type="Pfam" id="PF04561"/>
    </source>
</evidence>
<dbReference type="AlphaFoldDB" id="A0A1F7W543"/>
<dbReference type="NCBIfam" id="TIGR02013">
    <property type="entry name" value="rpoB"/>
    <property type="match status" value="1"/>
</dbReference>
<organism evidence="15 16">
    <name type="scientific">Candidatus Uhrbacteria bacterium RIFOXYB2_FULL_57_15</name>
    <dbReference type="NCBI Taxonomy" id="1802422"/>
    <lineage>
        <taxon>Bacteria</taxon>
        <taxon>Candidatus Uhriibacteriota</taxon>
    </lineage>
</organism>
<accession>A0A1F7W543</accession>
<dbReference type="Gene3D" id="2.30.150.10">
    <property type="entry name" value="DNA-directed RNA polymerase, beta subunit, external 1 domain"/>
    <property type="match status" value="1"/>
</dbReference>
<dbReference type="Pfam" id="PF04565">
    <property type="entry name" value="RNA_pol_Rpb2_3"/>
    <property type="match status" value="1"/>
</dbReference>
<dbReference type="InterPro" id="IPR014724">
    <property type="entry name" value="RNA_pol_RPB2_OB-fold"/>
</dbReference>
<evidence type="ECO:0000256" key="7">
    <source>
        <dbReference type="RuleBase" id="RU000434"/>
    </source>
</evidence>
<dbReference type="NCBIfam" id="NF001616">
    <property type="entry name" value="PRK00405.1"/>
    <property type="match status" value="1"/>
</dbReference>
<feature type="domain" description="DNA-directed RNA polymerase beta subunit external 1" evidence="14">
    <location>
        <begin position="450"/>
        <end position="523"/>
    </location>
</feature>
<dbReference type="PANTHER" id="PTHR20856">
    <property type="entry name" value="DNA-DIRECTED RNA POLYMERASE I SUBUNIT 2"/>
    <property type="match status" value="1"/>
</dbReference>
<dbReference type="Pfam" id="PF04561">
    <property type="entry name" value="RNA_pol_Rpb2_2"/>
    <property type="match status" value="1"/>
</dbReference>
<dbReference type="InterPro" id="IPR010243">
    <property type="entry name" value="RNA_pol_bsu_bac"/>
</dbReference>
<keyword evidence="4 6" id="KW-0804">Transcription</keyword>
<name>A0A1F7W543_9BACT</name>
<evidence type="ECO:0000313" key="15">
    <source>
        <dbReference type="EMBL" id="OGL97911.1"/>
    </source>
</evidence>
<evidence type="ECO:0000259" key="12">
    <source>
        <dbReference type="Pfam" id="PF04563"/>
    </source>
</evidence>
<dbReference type="Gene3D" id="2.40.50.150">
    <property type="match status" value="1"/>
</dbReference>
<feature type="domain" description="RNA polymerase Rpb2" evidence="10">
    <location>
        <begin position="972"/>
        <end position="1046"/>
    </location>
</feature>
<dbReference type="InterPro" id="IPR037033">
    <property type="entry name" value="DNA-dir_RNAP_su2_hyb_sf"/>
</dbReference>
<keyword evidence="2 6" id="KW-0808">Transferase</keyword>
<evidence type="ECO:0000259" key="10">
    <source>
        <dbReference type="Pfam" id="PF04560"/>
    </source>
</evidence>
<dbReference type="InterPro" id="IPR019462">
    <property type="entry name" value="DNA-dir_RNA_pol_bsu_external_1"/>
</dbReference>
<comment type="caution">
    <text evidence="15">The sequence shown here is derived from an EMBL/GenBank/DDBJ whole genome shotgun (WGS) entry which is preliminary data.</text>
</comment>
<dbReference type="InterPro" id="IPR007121">
    <property type="entry name" value="RNA_pol_bsu_CS"/>
</dbReference>
<evidence type="ECO:0000256" key="4">
    <source>
        <dbReference type="ARBA" id="ARBA00023163"/>
    </source>
</evidence>
<dbReference type="Gene3D" id="3.90.1100.10">
    <property type="match status" value="1"/>
</dbReference>
<evidence type="ECO:0000259" key="13">
    <source>
        <dbReference type="Pfam" id="PF04565"/>
    </source>
</evidence>
<dbReference type="InterPro" id="IPR007642">
    <property type="entry name" value="RNA_pol_Rpb2_2"/>
</dbReference>
<dbReference type="Gene3D" id="2.40.50.100">
    <property type="match status" value="1"/>
</dbReference>
<dbReference type="InterPro" id="IPR007645">
    <property type="entry name" value="RNA_pol_Rpb2_3"/>
</dbReference>
<dbReference type="Proteomes" id="UP000176501">
    <property type="component" value="Unassembled WGS sequence"/>
</dbReference>
<dbReference type="EMBL" id="MGFE01000027">
    <property type="protein sequence ID" value="OGL97911.1"/>
    <property type="molecule type" value="Genomic_DNA"/>
</dbReference>
<evidence type="ECO:0000256" key="1">
    <source>
        <dbReference type="ARBA" id="ARBA00022478"/>
    </source>
</evidence>
<dbReference type="GO" id="GO:0000428">
    <property type="term" value="C:DNA-directed RNA polymerase complex"/>
    <property type="evidence" value="ECO:0007669"/>
    <property type="project" value="UniProtKB-KW"/>
</dbReference>
<dbReference type="GO" id="GO:0003899">
    <property type="term" value="F:DNA-directed RNA polymerase activity"/>
    <property type="evidence" value="ECO:0007669"/>
    <property type="project" value="UniProtKB-UniRule"/>
</dbReference>
<evidence type="ECO:0000256" key="6">
    <source>
        <dbReference type="HAMAP-Rule" id="MF_01321"/>
    </source>
</evidence>
<evidence type="ECO:0000256" key="2">
    <source>
        <dbReference type="ARBA" id="ARBA00022679"/>
    </source>
</evidence>
<dbReference type="Pfam" id="PF00562">
    <property type="entry name" value="RNA_pol_Rpb2_6"/>
    <property type="match status" value="1"/>
</dbReference>
<feature type="domain" description="RNA polymerase Rpb2" evidence="11">
    <location>
        <begin position="133"/>
        <end position="313"/>
    </location>
</feature>
<evidence type="ECO:0000259" key="9">
    <source>
        <dbReference type="Pfam" id="PF00562"/>
    </source>
</evidence>
<feature type="domain" description="RNA polymerase beta subunit protrusion" evidence="12">
    <location>
        <begin position="6"/>
        <end position="357"/>
    </location>
</feature>
<dbReference type="Pfam" id="PF04560">
    <property type="entry name" value="RNA_pol_Rpb2_7"/>
    <property type="match status" value="1"/>
</dbReference>
<dbReference type="InterPro" id="IPR037034">
    <property type="entry name" value="RNA_pol_Rpb2_2_sf"/>
</dbReference>
<reference evidence="15 16" key="1">
    <citation type="journal article" date="2016" name="Nat. Commun.">
        <title>Thousands of microbial genomes shed light on interconnected biogeochemical processes in an aquifer system.</title>
        <authorList>
            <person name="Anantharaman K."/>
            <person name="Brown C.T."/>
            <person name="Hug L.A."/>
            <person name="Sharon I."/>
            <person name="Castelle C.J."/>
            <person name="Probst A.J."/>
            <person name="Thomas B.C."/>
            <person name="Singh A."/>
            <person name="Wilkins M.J."/>
            <person name="Karaoz U."/>
            <person name="Brodie E.L."/>
            <person name="Williams K.H."/>
            <person name="Hubbard S.S."/>
            <person name="Banfield J.F."/>
        </authorList>
    </citation>
    <scope>NUCLEOTIDE SEQUENCE [LARGE SCALE GENOMIC DNA]</scope>
</reference>
<evidence type="ECO:0000256" key="8">
    <source>
        <dbReference type="RuleBase" id="RU363031"/>
    </source>
</evidence>
<dbReference type="GO" id="GO:0032549">
    <property type="term" value="F:ribonucleoside binding"/>
    <property type="evidence" value="ECO:0007669"/>
    <property type="project" value="InterPro"/>
</dbReference>
<evidence type="ECO:0000256" key="3">
    <source>
        <dbReference type="ARBA" id="ARBA00022695"/>
    </source>
</evidence>
<dbReference type="Pfam" id="PF10385">
    <property type="entry name" value="RNA_pol_Rpb2_45"/>
    <property type="match status" value="1"/>
</dbReference>
<evidence type="ECO:0000259" key="14">
    <source>
        <dbReference type="Pfam" id="PF10385"/>
    </source>
</evidence>
<keyword evidence="3 6" id="KW-0548">Nucleotidyltransferase</keyword>
<evidence type="ECO:0000313" key="16">
    <source>
        <dbReference type="Proteomes" id="UP000176501"/>
    </source>
</evidence>
<comment type="subunit">
    <text evidence="6 8">The RNAP catalytic core consists of 2 alpha, 1 beta, 1 beta' and 1 omega subunit. When a sigma factor is associated with the core the holoenzyme is formed, which can initiate transcription.</text>
</comment>
<gene>
    <name evidence="6" type="primary">rpoB</name>
    <name evidence="15" type="ORF">A2304_03150</name>
</gene>
<protein>
    <recommendedName>
        <fullName evidence="6 8">DNA-directed RNA polymerase subunit beta</fullName>
        <shortName evidence="6">RNAP subunit beta</shortName>
        <ecNumber evidence="6 8">2.7.7.6</ecNumber>
    </recommendedName>
    <alternativeName>
        <fullName evidence="6">RNA polymerase subunit beta</fullName>
    </alternativeName>
    <alternativeName>
        <fullName evidence="6">Transcriptase subunit beta</fullName>
    </alternativeName>
</protein>
<dbReference type="GO" id="GO:0003677">
    <property type="term" value="F:DNA binding"/>
    <property type="evidence" value="ECO:0007669"/>
    <property type="project" value="UniProtKB-UniRule"/>
</dbReference>
<feature type="domain" description="DNA-directed RNA polymerase subunit 2 hybrid-binding" evidence="9">
    <location>
        <begin position="584"/>
        <end position="970"/>
    </location>
</feature>
<dbReference type="GO" id="GO:0006351">
    <property type="term" value="P:DNA-templated transcription"/>
    <property type="evidence" value="ECO:0007669"/>
    <property type="project" value="UniProtKB-UniRule"/>
</dbReference>
<dbReference type="Gene3D" id="3.90.1110.10">
    <property type="entry name" value="RNA polymerase Rpb2, domain 2"/>
    <property type="match status" value="1"/>
</dbReference>
<comment type="catalytic activity">
    <reaction evidence="5 6 8">
        <text>RNA(n) + a ribonucleoside 5'-triphosphate = RNA(n+1) + diphosphate</text>
        <dbReference type="Rhea" id="RHEA:21248"/>
        <dbReference type="Rhea" id="RHEA-COMP:14527"/>
        <dbReference type="Rhea" id="RHEA-COMP:17342"/>
        <dbReference type="ChEBI" id="CHEBI:33019"/>
        <dbReference type="ChEBI" id="CHEBI:61557"/>
        <dbReference type="ChEBI" id="CHEBI:140395"/>
        <dbReference type="EC" id="2.7.7.6"/>
    </reaction>
</comment>
<dbReference type="SUPFAM" id="SSF64484">
    <property type="entry name" value="beta and beta-prime subunits of DNA dependent RNA-polymerase"/>
    <property type="match status" value="1"/>
</dbReference>
<dbReference type="PROSITE" id="PS01166">
    <property type="entry name" value="RNA_POL_BETA"/>
    <property type="match status" value="1"/>
</dbReference>
<keyword evidence="1 6" id="KW-0240">DNA-directed RNA polymerase</keyword>
<dbReference type="HAMAP" id="MF_01321">
    <property type="entry name" value="RNApol_bact_RpoB"/>
    <property type="match status" value="1"/>
</dbReference>
<proteinExistence type="inferred from homology"/>
<comment type="similarity">
    <text evidence="6 7">Belongs to the RNA polymerase beta chain family.</text>
</comment>
<dbReference type="Pfam" id="PF04563">
    <property type="entry name" value="RNA_pol_Rpb2_1"/>
    <property type="match status" value="1"/>
</dbReference>
<dbReference type="InterPro" id="IPR042107">
    <property type="entry name" value="DNA-dir_RNA_pol_bsu_ext_1_sf"/>
</dbReference>
<comment type="function">
    <text evidence="6 8">DNA-dependent RNA polymerase catalyzes the transcription of DNA into RNA using the four ribonucleoside triphosphates as substrates.</text>
</comment>
<dbReference type="InterPro" id="IPR007120">
    <property type="entry name" value="DNA-dir_RNAP_su2_dom"/>
</dbReference>
<dbReference type="InterPro" id="IPR007641">
    <property type="entry name" value="RNA_pol_Rpb2_7"/>
</dbReference>
<dbReference type="InterPro" id="IPR007644">
    <property type="entry name" value="RNA_pol_bsu_protrusion"/>
</dbReference>
<dbReference type="Gene3D" id="2.40.270.10">
    <property type="entry name" value="DNA-directed RNA polymerase, subunit 2, domain 6"/>
    <property type="match status" value="1"/>
</dbReference>
<dbReference type="InterPro" id="IPR015712">
    <property type="entry name" value="DNA-dir_RNA_pol_su2"/>
</dbReference>
<evidence type="ECO:0000256" key="5">
    <source>
        <dbReference type="ARBA" id="ARBA00048552"/>
    </source>
</evidence>
<dbReference type="CDD" id="cd00653">
    <property type="entry name" value="RNA_pol_B_RPB2"/>
    <property type="match status" value="1"/>
</dbReference>
<sequence length="1061" mass="118637">MELPDLIEVQLRSYRWFFEDGLKELFHEISPIKDFIGRDIELTFEDYFLDEPKFDEKTSREKNVTYEAPLRVRTKLSNKRAGTVKEQEIYLGDLPIMTPRGTFIINGIERVIVAQLVRSAGAFFTADVYRGRRYYGAKIIPNRGAWLEFETDPKNVIWVKIDRKRKVAVTSLMRAFGITTDEEIIEIFKDVDTHPTNHYIESTIAKDAAKNEEEGLTEVYRRIRPGDLATPDNARGLIHSMFFNFDRYDLGKVGRYKFNLRFSLDTTDAAVAPENNRIISKEDLVHIVKEVIRLNITQEEPDDVDHLGNRRVRAVGELIQGRFRVGLARMERIIKDRMSTMDMETLSPGRLINARPVIGAVREFFMSSQLSQFMDQTNPLSELEHKRRLSAMGPGGLSRERAGFEVRDVHPTHYGRICPIATPEGPNIGLVAHLASYAIINDYGFIETPYRKVLKEQKGGRTIAKVTDEIEYINAFKEERSVTIPATVPVDENGYIAEEMVGGRKFGEPKVVNQSEVDYMDVSSRQIVSVGTALIPFLEHDDATRALMGTNMQRQAVPTIKPDAPIVGTGIEYRAAKDSGHVIVAEQDGVISKVDGGQIQITDKQNNVYAYELKKFLRSNNSTSINQRPVVMPGDKVKRGDVVADSSAVDKGELALGQNVLVAFMSWDGYNFEDAVIMSERLVHDDRYTSVHIENYLIDVRDTKLGPEVVTSDIPNVSEDKLKNLDSEGVIRIGAEVKSGDILVGKITPKGETELSAEEKLLRAIFGEKARDVRDSSLYLEHGEHGKVVDIKVFSREAGDKLNPGVIKQIQVSVADMRKIQVGDKVAGRHGNKGVISKIVPIEDMPFLPDGTPVDVILTPLGVVSRMNLGQILEVHLGLAANALGYRVATPVLNGVKETQIHGELERAGFSKSAQSTLCDGRTGDQFGHQITVGYMYVLKLSHMVEDKIHQRSIGPYSLITQQPLGGRAQFGGQRFGEMEVWALEAYGAAHMLQEILTIKSDDTTGRAKAYESIIKGDVIRKVNIPESFNVLIRELKGLCLDVELLKGGKKVELSGEKKVK</sequence>
<dbReference type="EC" id="2.7.7.6" evidence="6 8"/>
<feature type="domain" description="RNA polymerase Rpb2" evidence="13">
    <location>
        <begin position="372"/>
        <end position="439"/>
    </location>
</feature>
<dbReference type="Gene3D" id="3.90.1800.10">
    <property type="entry name" value="RNA polymerase alpha subunit dimerisation domain"/>
    <property type="match status" value="1"/>
</dbReference>